<dbReference type="HOGENOM" id="CLU_068245_0_0_11"/>
<keyword evidence="1" id="KW-1133">Transmembrane helix</keyword>
<organism evidence="2">
    <name type="scientific">Mycobacterium triplex</name>
    <dbReference type="NCBI Taxonomy" id="47839"/>
    <lineage>
        <taxon>Bacteria</taxon>
        <taxon>Bacillati</taxon>
        <taxon>Actinomycetota</taxon>
        <taxon>Actinomycetes</taxon>
        <taxon>Mycobacteriales</taxon>
        <taxon>Mycobacteriaceae</taxon>
        <taxon>Mycobacterium</taxon>
        <taxon>Mycobacterium simiae complex</taxon>
    </lineage>
</organism>
<feature type="transmembrane region" description="Helical" evidence="1">
    <location>
        <begin position="196"/>
        <end position="213"/>
    </location>
</feature>
<evidence type="ECO:0000313" key="3">
    <source>
        <dbReference type="EMBL" id="ORX07777.1"/>
    </source>
</evidence>
<gene>
    <name evidence="3" type="ORF">AWC29_06445</name>
    <name evidence="2" type="ORF">BN973_05752</name>
</gene>
<feature type="transmembrane region" description="Helical" evidence="1">
    <location>
        <begin position="7"/>
        <end position="25"/>
    </location>
</feature>
<evidence type="ECO:0000313" key="2">
    <source>
        <dbReference type="EMBL" id="CDO91345.1"/>
    </source>
</evidence>
<reference evidence="3 4" key="3">
    <citation type="submission" date="2016-01" db="EMBL/GenBank/DDBJ databases">
        <title>The new phylogeny of the genus Mycobacterium.</title>
        <authorList>
            <person name="Tarcisio F."/>
            <person name="Conor M."/>
            <person name="Antonella G."/>
            <person name="Elisabetta G."/>
            <person name="Giulia F.S."/>
            <person name="Sara T."/>
            <person name="Anna F."/>
            <person name="Clotilde B."/>
            <person name="Roberto B."/>
            <person name="Veronica D.S."/>
            <person name="Fabio R."/>
            <person name="Monica P."/>
            <person name="Olivier J."/>
            <person name="Enrico T."/>
            <person name="Nicola S."/>
        </authorList>
    </citation>
    <scope>NUCLEOTIDE SEQUENCE [LARGE SCALE GENOMIC DNA]</scope>
    <source>
        <strain evidence="3 4">DSM 44626</strain>
    </source>
</reference>
<reference evidence="2" key="2">
    <citation type="submission" date="2014-04" db="EMBL/GenBank/DDBJ databases">
        <authorList>
            <person name="Xu Y.W."/>
            <person name="Yang Q."/>
        </authorList>
    </citation>
    <scope>NUCLEOTIDE SEQUENCE</scope>
    <source>
        <strain evidence="2">DSM 44626</strain>
    </source>
</reference>
<evidence type="ECO:0000256" key="1">
    <source>
        <dbReference type="SAM" id="Phobius"/>
    </source>
</evidence>
<reference evidence="2" key="1">
    <citation type="journal article" date="2014" name="Genome Announc.">
        <title>Draft Genome Sequence of Mycobacterium triplex DSM 44626.</title>
        <authorList>
            <person name="Sassi M."/>
            <person name="Croce O."/>
            <person name="Robert C."/>
            <person name="Raoult D."/>
            <person name="Drancourt M."/>
        </authorList>
    </citation>
    <scope>NUCLEOTIDE SEQUENCE [LARGE SCALE GENOMIC DNA]</scope>
    <source>
        <strain evidence="2">DSM 44626</strain>
    </source>
</reference>
<dbReference type="Proteomes" id="UP000193710">
    <property type="component" value="Unassembled WGS sequence"/>
</dbReference>
<feature type="transmembrane region" description="Helical" evidence="1">
    <location>
        <begin position="139"/>
        <end position="156"/>
    </location>
</feature>
<keyword evidence="1" id="KW-0472">Membrane</keyword>
<keyword evidence="4" id="KW-1185">Reference proteome</keyword>
<keyword evidence="1" id="KW-0812">Transmembrane</keyword>
<feature type="transmembrane region" description="Helical" evidence="1">
    <location>
        <begin position="31"/>
        <end position="52"/>
    </location>
</feature>
<dbReference type="EMBL" id="LQPY01000004">
    <property type="protein sequence ID" value="ORX07777.1"/>
    <property type="molecule type" value="Genomic_DNA"/>
</dbReference>
<evidence type="ECO:0000313" key="4">
    <source>
        <dbReference type="Proteomes" id="UP000193710"/>
    </source>
</evidence>
<dbReference type="eggNOG" id="ENOG5031QQE">
    <property type="taxonomic scope" value="Bacteria"/>
</dbReference>
<sequence>MSWLANAAFGAITLGAVAALLYPNFFAVTGWLWGPLTVAGFALLISACLAFVQRPFRRAYSAALTGLSRQQLPQINRALRRGEIPSEPRVLVAAVKVGTLRLAHTRRALRGSRALIWLTPAFLILAGVLSFLANDIRRGVFFVGFALYFAAYYAWLGYRKDQLTTHVESLRASAEADDAAVDVDYAAPPRRLRMSIPLFIVAGIATVTIAYLSDRPNPDCRTVDSVANFNFKTNSVLTARLTATDVDLASYRDWSNQLQTYARQASTPDIARRLHRIADLSVQAVARRQAINNDEIAGRPSDAIHSDQSAYLSTISELLDEQQALISTCHRS</sequence>
<dbReference type="AlphaFoldDB" id="A0A024K5L2"/>
<dbReference type="EMBL" id="HG964447">
    <property type="protein sequence ID" value="CDO91345.1"/>
    <property type="molecule type" value="Genomic_DNA"/>
</dbReference>
<feature type="transmembrane region" description="Helical" evidence="1">
    <location>
        <begin position="114"/>
        <end position="133"/>
    </location>
</feature>
<accession>A0A024K5L2</accession>
<proteinExistence type="predicted"/>
<dbReference type="OrthoDB" id="4751929at2"/>
<dbReference type="Proteomes" id="UP000028880">
    <property type="component" value="Unassembled WGS sequence"/>
</dbReference>
<evidence type="ECO:0008006" key="5">
    <source>
        <dbReference type="Google" id="ProtNLM"/>
    </source>
</evidence>
<protein>
    <recommendedName>
        <fullName evidence="5">Integral membrane protein</fullName>
    </recommendedName>
</protein>
<name>A0A024K5L2_9MYCO</name>
<dbReference type="RefSeq" id="WP_036473585.1">
    <property type="nucleotide sequence ID" value="NZ_HG964447.1"/>
</dbReference>